<name>A0ABS1JQX2_9BURK</name>
<comment type="caution">
    <text evidence="2">The sequence shown here is derived from an EMBL/GenBank/DDBJ whole genome shotgun (WGS) entry which is preliminary data.</text>
</comment>
<dbReference type="Proteomes" id="UP000622707">
    <property type="component" value="Unassembled WGS sequence"/>
</dbReference>
<accession>A0ABS1JQX2</accession>
<dbReference type="EMBL" id="JAEQND010000008">
    <property type="protein sequence ID" value="MBL0426546.1"/>
    <property type="molecule type" value="Genomic_DNA"/>
</dbReference>
<dbReference type="RefSeq" id="WP_201690740.1">
    <property type="nucleotide sequence ID" value="NZ_JAEQND010000008.1"/>
</dbReference>
<reference evidence="2 3" key="1">
    <citation type="journal article" date="2017" name="Int. J. Syst. Evol. Microbiol.">
        <title>Ramlibacter alkalitolerans sp. nov., alkali-tolerant bacterium isolated from soil of ginseng.</title>
        <authorList>
            <person name="Lee D.H."/>
            <person name="Cha C.J."/>
        </authorList>
    </citation>
    <scope>NUCLEOTIDE SEQUENCE [LARGE SCALE GENOMIC DNA]</scope>
    <source>
        <strain evidence="2 3">KACC 19305</strain>
    </source>
</reference>
<protein>
    <submittedName>
        <fullName evidence="2">DUF1439 domain-containing protein</fullName>
    </submittedName>
</protein>
<keyword evidence="3" id="KW-1185">Reference proteome</keyword>
<keyword evidence="1" id="KW-0732">Signal</keyword>
<sequence length="186" mass="20278">MHRRLALCSLACWPLAPVLAQDEAARPRQKISAATLYDALSARFPVRFTVGGLLQAQISAPRLLLLPARNQLGAALRAEFTGLQLAQAQAGEMDLVFALRYEASDRTLRARDPQILELRWPGLPPETAQALQGVMPAIGGQLGDVVLHRFTARELALPETMGFAPQEIRVLDDGLLVLFGPKPPSR</sequence>
<evidence type="ECO:0000313" key="3">
    <source>
        <dbReference type="Proteomes" id="UP000622707"/>
    </source>
</evidence>
<feature type="chain" id="PRO_5047250313" evidence="1">
    <location>
        <begin position="21"/>
        <end position="186"/>
    </location>
</feature>
<gene>
    <name evidence="2" type="ORF">JI746_15635</name>
</gene>
<organism evidence="2 3">
    <name type="scientific">Ramlibacter alkalitolerans</name>
    <dbReference type="NCBI Taxonomy" id="2039631"/>
    <lineage>
        <taxon>Bacteria</taxon>
        <taxon>Pseudomonadati</taxon>
        <taxon>Pseudomonadota</taxon>
        <taxon>Betaproteobacteria</taxon>
        <taxon>Burkholderiales</taxon>
        <taxon>Comamonadaceae</taxon>
        <taxon>Ramlibacter</taxon>
    </lineage>
</organism>
<evidence type="ECO:0000256" key="1">
    <source>
        <dbReference type="SAM" id="SignalP"/>
    </source>
</evidence>
<feature type="signal peptide" evidence="1">
    <location>
        <begin position="1"/>
        <end position="20"/>
    </location>
</feature>
<evidence type="ECO:0000313" key="2">
    <source>
        <dbReference type="EMBL" id="MBL0426546.1"/>
    </source>
</evidence>
<proteinExistence type="predicted"/>